<feature type="binding site" evidence="12">
    <location>
        <position position="300"/>
    </location>
    <ligand>
        <name>Mg(2+)</name>
        <dbReference type="ChEBI" id="CHEBI:18420"/>
    </ligand>
</feature>
<evidence type="ECO:0000313" key="14">
    <source>
        <dbReference type="Proteomes" id="UP001138802"/>
    </source>
</evidence>
<keyword evidence="14" id="KW-1185">Reference proteome</keyword>
<evidence type="ECO:0000256" key="8">
    <source>
        <dbReference type="ARBA" id="ARBA00022842"/>
    </source>
</evidence>
<dbReference type="Pfam" id="PF02424">
    <property type="entry name" value="ApbE"/>
    <property type="match status" value="1"/>
</dbReference>
<evidence type="ECO:0000313" key="13">
    <source>
        <dbReference type="EMBL" id="MBK1644223.1"/>
    </source>
</evidence>
<dbReference type="PANTHER" id="PTHR30040">
    <property type="entry name" value="THIAMINE BIOSYNTHESIS LIPOPROTEIN APBE"/>
    <property type="match status" value="1"/>
</dbReference>
<evidence type="ECO:0000256" key="4">
    <source>
        <dbReference type="ARBA" id="ARBA00022630"/>
    </source>
</evidence>
<dbReference type="RefSeq" id="WP_200387016.1">
    <property type="nucleotide sequence ID" value="NZ_NRSD01000004.1"/>
</dbReference>
<sequence length="365" mass="39543">MQSSPSQHGSGLRHVRPVWLLLATLILAACGQDTPVTTARFQAFSTSVDMSLVGVNRQQARQAAALIQEDFLFLQRDTHVWQPGPMGRLNQMLATSEPFVAPPSVMPLVRLSKIYEEQSDGLFNPAIGHLMDLWGFHAEAVRSRPPPPSPQIKRLVEAAPSLRQIDIDGLELRGHNPAIMLDFDALTKAYALDLAINHLRDLGIKSAMIQAGGEVRVIGDRAGQPWRITIRRPSGAGVLAIVPLRGDESLVTKADYDRNFVFKGEIYHAIIDPRTGSPARASRSVTVLHTDATTAAAAATALFIAGPTDWQRVATDLGISHALLVDADGAVHMNPTMAQRIELVDASAQVILAEEFGADEHPVVP</sequence>
<keyword evidence="4 11" id="KW-0285">Flavoprotein</keyword>
<keyword evidence="7 11" id="KW-0274">FAD</keyword>
<reference evidence="13 14" key="1">
    <citation type="journal article" date="2020" name="Microorganisms">
        <title>Osmotic Adaptation and Compatible Solute Biosynthesis of Phototrophic Bacteria as Revealed from Genome Analyses.</title>
        <authorList>
            <person name="Imhoff J.F."/>
            <person name="Rahn T."/>
            <person name="Kunzel S."/>
            <person name="Keller A."/>
            <person name="Neulinger S.C."/>
        </authorList>
    </citation>
    <scope>NUCLEOTIDE SEQUENCE [LARGE SCALE GENOMIC DNA]</scope>
    <source>
        <strain evidence="13 14">DSM 21303</strain>
    </source>
</reference>
<name>A0A9X1B8G6_9GAMM</name>
<dbReference type="AlphaFoldDB" id="A0A9X1B8G6"/>
<comment type="catalytic activity">
    <reaction evidence="10 11">
        <text>L-threonyl-[protein] + FAD = FMN-L-threonyl-[protein] + AMP + H(+)</text>
        <dbReference type="Rhea" id="RHEA:36847"/>
        <dbReference type="Rhea" id="RHEA-COMP:11060"/>
        <dbReference type="Rhea" id="RHEA-COMP:11061"/>
        <dbReference type="ChEBI" id="CHEBI:15378"/>
        <dbReference type="ChEBI" id="CHEBI:30013"/>
        <dbReference type="ChEBI" id="CHEBI:57692"/>
        <dbReference type="ChEBI" id="CHEBI:74257"/>
        <dbReference type="ChEBI" id="CHEBI:456215"/>
        <dbReference type="EC" id="2.7.1.180"/>
    </reaction>
</comment>
<keyword evidence="6 11" id="KW-0479">Metal-binding</keyword>
<accession>A0A9X1B8G6</accession>
<dbReference type="InterPro" id="IPR003374">
    <property type="entry name" value="ApbE-like_sf"/>
</dbReference>
<feature type="binding site" evidence="12">
    <location>
        <position position="185"/>
    </location>
    <ligand>
        <name>Mg(2+)</name>
        <dbReference type="ChEBI" id="CHEBI:18420"/>
    </ligand>
</feature>
<keyword evidence="8 11" id="KW-0460">Magnesium</keyword>
<dbReference type="Proteomes" id="UP001138802">
    <property type="component" value="Unassembled WGS sequence"/>
</dbReference>
<gene>
    <name evidence="13" type="ORF">CKO25_06055</name>
</gene>
<dbReference type="EMBL" id="NRSD01000004">
    <property type="protein sequence ID" value="MBK1644223.1"/>
    <property type="molecule type" value="Genomic_DNA"/>
</dbReference>
<dbReference type="Gene3D" id="3.10.520.10">
    <property type="entry name" value="ApbE-like domains"/>
    <property type="match status" value="1"/>
</dbReference>
<dbReference type="EC" id="2.7.1.180" evidence="2 11"/>
<comment type="caution">
    <text evidence="13">The sequence shown here is derived from an EMBL/GenBank/DDBJ whole genome shotgun (WGS) entry which is preliminary data.</text>
</comment>
<proteinExistence type="inferred from homology"/>
<evidence type="ECO:0000256" key="2">
    <source>
        <dbReference type="ARBA" id="ARBA00011955"/>
    </source>
</evidence>
<dbReference type="PIRSF" id="PIRSF006268">
    <property type="entry name" value="ApbE"/>
    <property type="match status" value="1"/>
</dbReference>
<dbReference type="PANTHER" id="PTHR30040:SF2">
    <property type="entry name" value="FAD:PROTEIN FMN TRANSFERASE"/>
    <property type="match status" value="1"/>
</dbReference>
<evidence type="ECO:0000256" key="9">
    <source>
        <dbReference type="ARBA" id="ARBA00031306"/>
    </source>
</evidence>
<evidence type="ECO:0000256" key="1">
    <source>
        <dbReference type="ARBA" id="ARBA00008282"/>
    </source>
</evidence>
<dbReference type="SUPFAM" id="SSF143631">
    <property type="entry name" value="ApbE-like"/>
    <property type="match status" value="1"/>
</dbReference>
<comment type="similarity">
    <text evidence="1 11">Belongs to the ApbE family.</text>
</comment>
<keyword evidence="5 11" id="KW-0808">Transferase</keyword>
<evidence type="ECO:0000256" key="12">
    <source>
        <dbReference type="PIRSR" id="PIRSR006268-2"/>
    </source>
</evidence>
<evidence type="ECO:0000256" key="10">
    <source>
        <dbReference type="ARBA" id="ARBA00048540"/>
    </source>
</evidence>
<dbReference type="InterPro" id="IPR024932">
    <property type="entry name" value="ApbE"/>
</dbReference>
<evidence type="ECO:0000256" key="3">
    <source>
        <dbReference type="ARBA" id="ARBA00016337"/>
    </source>
</evidence>
<organism evidence="13 14">
    <name type="scientific">Thiocapsa imhoffii</name>
    <dbReference type="NCBI Taxonomy" id="382777"/>
    <lineage>
        <taxon>Bacteria</taxon>
        <taxon>Pseudomonadati</taxon>
        <taxon>Pseudomonadota</taxon>
        <taxon>Gammaproteobacteria</taxon>
        <taxon>Chromatiales</taxon>
        <taxon>Chromatiaceae</taxon>
        <taxon>Thiocapsa</taxon>
    </lineage>
</organism>
<comment type="cofactor">
    <cofactor evidence="12">
        <name>Mg(2+)</name>
        <dbReference type="ChEBI" id="CHEBI:18420"/>
    </cofactor>
    <cofactor evidence="12">
        <name>Mn(2+)</name>
        <dbReference type="ChEBI" id="CHEBI:29035"/>
    </cofactor>
    <text evidence="12">Magnesium. Can also use manganese.</text>
</comment>
<evidence type="ECO:0000256" key="7">
    <source>
        <dbReference type="ARBA" id="ARBA00022827"/>
    </source>
</evidence>
<evidence type="ECO:0000256" key="6">
    <source>
        <dbReference type="ARBA" id="ARBA00022723"/>
    </source>
</evidence>
<dbReference type="GO" id="GO:0046872">
    <property type="term" value="F:metal ion binding"/>
    <property type="evidence" value="ECO:0007669"/>
    <property type="project" value="UniProtKB-UniRule"/>
</dbReference>
<dbReference type="GO" id="GO:0016740">
    <property type="term" value="F:transferase activity"/>
    <property type="evidence" value="ECO:0007669"/>
    <property type="project" value="UniProtKB-UniRule"/>
</dbReference>
<evidence type="ECO:0000256" key="11">
    <source>
        <dbReference type="PIRNR" id="PIRNR006268"/>
    </source>
</evidence>
<evidence type="ECO:0000256" key="5">
    <source>
        <dbReference type="ARBA" id="ARBA00022679"/>
    </source>
</evidence>
<protein>
    <recommendedName>
        <fullName evidence="3 11">FAD:protein FMN transferase</fullName>
        <ecNumber evidence="2 11">2.7.1.180</ecNumber>
    </recommendedName>
    <alternativeName>
        <fullName evidence="9 11">Flavin transferase</fullName>
    </alternativeName>
</protein>